<protein>
    <submittedName>
        <fullName evidence="1">Uncharacterized protein</fullName>
    </submittedName>
</protein>
<keyword evidence="2" id="KW-1185">Reference proteome</keyword>
<sequence>MKITDQSQVGHTPCTGSHDQFSPEPPPPTKPHKSTENLQQVPDKPNESQPSNCQIYTAKISATTSAFAEKASSVKKVVASKHGYGRNDKGTETKTDTSEKPAGITDYGRKITSLVTEKLALEYEKVAGAGSAVAAKMHGAEGERKGSDTDVKVAETERGVKRSDKGVSVREYMAEKVRPGAEDKALSEIISDALHKRKENAERELDQQETKVDSISDTSVGPGMVGRMKGAVNLLFGKGGQSHEVQSGQEQQDKEHKHSGQVDRGHEDSEHKHSAQVDHAHVEKVEEPMVPSIPMQFLLWVSFLYIGALKFSSCVIDAKIGCIERERQALIKFKQSLKDPSNRLSSWAGEDCCRWTGIRCNNRTGHVTILNLRNTYQPPMASFPQDIFQVIIKNDGGDAYLRSCLSGEINPSLLELKYLNYLDLSMNHFGGIEIPKFIGSLKELRYLNLSRSGFGGLVPHELGNLSSLRYLDINNDLYGFINAIYPDTFFDLRVDSLNWLSHLSSLQHLDMGSLDLSMIRDWLHTVNMLPSISNLRLSGCMLGSVSTSLLHVNFTLPLSFLDLSANALGPSIPAWLSNISSLLYLDLGSNHFRDFVPTTIGNLCNLKGLYLSWNYFSGELNMFNESLSGCIKNSLEDLDLRDNGLDGYFPDWLGQLTNLKSLDLSSNYLTGPIAASLGRLSSLRELRLNDNSKWCDDPTCYWSKLELQ</sequence>
<organism evidence="1 2">
    <name type="scientific">Persea americana</name>
    <name type="common">Avocado</name>
    <dbReference type="NCBI Taxonomy" id="3435"/>
    <lineage>
        <taxon>Eukaryota</taxon>
        <taxon>Viridiplantae</taxon>
        <taxon>Streptophyta</taxon>
        <taxon>Embryophyta</taxon>
        <taxon>Tracheophyta</taxon>
        <taxon>Spermatophyta</taxon>
        <taxon>Magnoliopsida</taxon>
        <taxon>Magnoliidae</taxon>
        <taxon>Laurales</taxon>
        <taxon>Lauraceae</taxon>
        <taxon>Persea</taxon>
    </lineage>
</organism>
<dbReference type="Proteomes" id="UP001234297">
    <property type="component" value="Chromosome 11"/>
</dbReference>
<evidence type="ECO:0000313" key="2">
    <source>
        <dbReference type="Proteomes" id="UP001234297"/>
    </source>
</evidence>
<comment type="caution">
    <text evidence="1">The sequence shown here is derived from an EMBL/GenBank/DDBJ whole genome shotgun (WGS) entry which is preliminary data.</text>
</comment>
<evidence type="ECO:0000313" key="1">
    <source>
        <dbReference type="EMBL" id="KAJ8623978.1"/>
    </source>
</evidence>
<accession>A0ACC2KSQ6</accession>
<proteinExistence type="predicted"/>
<name>A0ACC2KSQ6_PERAE</name>
<gene>
    <name evidence="1" type="ORF">MRB53_032508</name>
</gene>
<reference evidence="1 2" key="1">
    <citation type="journal article" date="2022" name="Hortic Res">
        <title>A haplotype resolved chromosomal level avocado genome allows analysis of novel avocado genes.</title>
        <authorList>
            <person name="Nath O."/>
            <person name="Fletcher S.J."/>
            <person name="Hayward A."/>
            <person name="Shaw L.M."/>
            <person name="Masouleh A.K."/>
            <person name="Furtado A."/>
            <person name="Henry R.J."/>
            <person name="Mitter N."/>
        </authorList>
    </citation>
    <scope>NUCLEOTIDE SEQUENCE [LARGE SCALE GENOMIC DNA]</scope>
    <source>
        <strain evidence="2">cv. Hass</strain>
    </source>
</reference>
<dbReference type="EMBL" id="CM056819">
    <property type="protein sequence ID" value="KAJ8623978.1"/>
    <property type="molecule type" value="Genomic_DNA"/>
</dbReference>